<comment type="similarity">
    <text evidence="2">Belongs to the aromatic amine dehydrogenase heavy chain family.</text>
</comment>
<dbReference type="GO" id="GO:0042597">
    <property type="term" value="C:periplasmic space"/>
    <property type="evidence" value="ECO:0007669"/>
    <property type="project" value="UniProtKB-SubCell"/>
</dbReference>
<dbReference type="Gene3D" id="2.130.10.10">
    <property type="entry name" value="YVTN repeat-like/Quinoprotein amine dehydrogenase"/>
    <property type="match status" value="1"/>
</dbReference>
<accession>A0A4P7D5F4</accession>
<dbReference type="PROSITE" id="PS51257">
    <property type="entry name" value="PROKAR_LIPOPROTEIN"/>
    <property type="match status" value="1"/>
</dbReference>
<gene>
    <name evidence="10" type="ORF">E1956_39820</name>
</gene>
<dbReference type="PANTHER" id="PTHR47197:SF3">
    <property type="entry name" value="DIHYDRO-HEME D1 DEHYDROGENASE"/>
    <property type="match status" value="1"/>
</dbReference>
<dbReference type="PANTHER" id="PTHR47197">
    <property type="entry name" value="PROTEIN NIRF"/>
    <property type="match status" value="1"/>
</dbReference>
<dbReference type="InterPro" id="IPR009451">
    <property type="entry name" value="Metamine_DH_Hvc"/>
</dbReference>
<evidence type="ECO:0000313" key="11">
    <source>
        <dbReference type="Proteomes" id="UP000295727"/>
    </source>
</evidence>
<evidence type="ECO:0000256" key="8">
    <source>
        <dbReference type="PIRSR" id="PIRSR609451-50"/>
    </source>
</evidence>
<dbReference type="InterPro" id="IPR051200">
    <property type="entry name" value="Host-pathogen_enzymatic-act"/>
</dbReference>
<evidence type="ECO:0000256" key="3">
    <source>
        <dbReference type="ARBA" id="ARBA00022448"/>
    </source>
</evidence>
<dbReference type="InterPro" id="IPR011044">
    <property type="entry name" value="Quino_amine_DH_bsu"/>
</dbReference>
<evidence type="ECO:0000256" key="4">
    <source>
        <dbReference type="ARBA" id="ARBA00022729"/>
    </source>
</evidence>
<feature type="signal peptide" evidence="9">
    <location>
        <begin position="1"/>
        <end position="22"/>
    </location>
</feature>
<evidence type="ECO:0000256" key="5">
    <source>
        <dbReference type="ARBA" id="ARBA00022764"/>
    </source>
</evidence>
<dbReference type="EMBL" id="CP038151">
    <property type="protein sequence ID" value="QBR03298.1"/>
    <property type="molecule type" value="Genomic_DNA"/>
</dbReference>
<dbReference type="GO" id="GO:0030058">
    <property type="term" value="F:aliphatic amine dehydrogenase activity"/>
    <property type="evidence" value="ECO:0007669"/>
    <property type="project" value="InterPro"/>
</dbReference>
<dbReference type="RefSeq" id="WP_134758795.1">
    <property type="nucleotide sequence ID" value="NZ_CP038151.1"/>
</dbReference>
<keyword evidence="4 9" id="KW-0732">Signal</keyword>
<keyword evidence="8" id="KW-1015">Disulfide bond</keyword>
<keyword evidence="11" id="KW-1185">Reference proteome</keyword>
<dbReference type="Proteomes" id="UP000295727">
    <property type="component" value="Chromosome 4"/>
</dbReference>
<dbReference type="OrthoDB" id="185182at2"/>
<dbReference type="SUPFAM" id="SSF50969">
    <property type="entry name" value="YVTN repeat-like/Quinoprotein amine dehydrogenase"/>
    <property type="match status" value="1"/>
</dbReference>
<evidence type="ECO:0000256" key="9">
    <source>
        <dbReference type="SAM" id="SignalP"/>
    </source>
</evidence>
<dbReference type="InterPro" id="IPR015943">
    <property type="entry name" value="WD40/YVTN_repeat-like_dom_sf"/>
</dbReference>
<keyword evidence="6" id="KW-0249">Electron transport</keyword>
<evidence type="ECO:0000256" key="6">
    <source>
        <dbReference type="ARBA" id="ARBA00022982"/>
    </source>
</evidence>
<proteinExistence type="inferred from homology"/>
<feature type="disulfide bond" evidence="8">
    <location>
        <begin position="176"/>
        <end position="191"/>
    </location>
</feature>
<organism evidence="10 11">
    <name type="scientific">Paraburkholderia pallida</name>
    <dbReference type="NCBI Taxonomy" id="2547399"/>
    <lineage>
        <taxon>Bacteria</taxon>
        <taxon>Pseudomonadati</taxon>
        <taxon>Pseudomonadota</taxon>
        <taxon>Betaproteobacteria</taxon>
        <taxon>Burkholderiales</taxon>
        <taxon>Burkholderiaceae</taxon>
        <taxon>Paraburkholderia</taxon>
    </lineage>
</organism>
<keyword evidence="5" id="KW-0574">Periplasm</keyword>
<evidence type="ECO:0000313" key="10">
    <source>
        <dbReference type="EMBL" id="QBR03298.1"/>
    </source>
</evidence>
<sequence length="381" mass="41488">MTLSRRTAVASAVLALACHAHAAEQPEELTVQKMPVWHPHEIFVVDGALTSMTDGRVHVYDADASKLLGQIDTGYAAGFAISPDHRTSYTATTYFSRGSHGARTDVVELTDNATLSLAGEIVIPPKHAQMMPSPWNTVFSSDGKLLYVTNITPSTSVSVVDVQAKKVLSEIDTAACVLALPSGNNKFTSLCESGKALTFTLDAHGKEIKRSMSEPFIDVEHDPVFANAARYQGTYLFTSFHGMVRSADFRGDKAVFGTPWSLVTDAERAQGWRPGGVQQTAVQEKTHRFYVAMHQGADGSHKDPASEIWVFDLNTHKRIARWNLAQMKIDPVLSIQVSQDEKPLFYGLTATAALAVIDAQSGKLRHVEPRLGSTPLMLVNP</sequence>
<comment type="subcellular location">
    <subcellularLocation>
        <location evidence="1">Periplasm</location>
    </subcellularLocation>
</comment>
<evidence type="ECO:0000256" key="1">
    <source>
        <dbReference type="ARBA" id="ARBA00004418"/>
    </source>
</evidence>
<protein>
    <submittedName>
        <fullName evidence="10">Amine dehydrogenase</fullName>
    </submittedName>
</protein>
<dbReference type="AlphaFoldDB" id="A0A4P7D5F4"/>
<dbReference type="Pfam" id="PF06433">
    <property type="entry name" value="Me-amine-dh_H"/>
    <property type="match status" value="1"/>
</dbReference>
<feature type="chain" id="PRO_5020491776" evidence="9">
    <location>
        <begin position="23"/>
        <end position="381"/>
    </location>
</feature>
<keyword evidence="3" id="KW-0813">Transport</keyword>
<evidence type="ECO:0000256" key="7">
    <source>
        <dbReference type="ARBA" id="ARBA00023002"/>
    </source>
</evidence>
<dbReference type="KEGG" id="ppai:E1956_39820"/>
<keyword evidence="7" id="KW-0560">Oxidoreductase</keyword>
<evidence type="ECO:0000256" key="2">
    <source>
        <dbReference type="ARBA" id="ARBA00010548"/>
    </source>
</evidence>
<name>A0A4P7D5F4_9BURK</name>
<reference evidence="10 11" key="1">
    <citation type="submission" date="2019-03" db="EMBL/GenBank/DDBJ databases">
        <title>Paraburkholderia sp. 7MH5, isolated from subtropical forest soil.</title>
        <authorList>
            <person name="Gao Z.-H."/>
            <person name="Qiu L.-H."/>
        </authorList>
    </citation>
    <scope>NUCLEOTIDE SEQUENCE [LARGE SCALE GENOMIC DNA]</scope>
    <source>
        <strain evidence="10 11">7MH5</strain>
    </source>
</reference>